<organism evidence="5 6">
    <name type="scientific">Pendulispora rubella</name>
    <dbReference type="NCBI Taxonomy" id="2741070"/>
    <lineage>
        <taxon>Bacteria</taxon>
        <taxon>Pseudomonadati</taxon>
        <taxon>Myxococcota</taxon>
        <taxon>Myxococcia</taxon>
        <taxon>Myxococcales</taxon>
        <taxon>Sorangiineae</taxon>
        <taxon>Pendulisporaceae</taxon>
        <taxon>Pendulispora</taxon>
    </lineage>
</organism>
<keyword evidence="5" id="KW-0503">Monooxygenase</keyword>
<sequence length="441" mass="48039">MARHWTGPILKLLLPLVFTYGTSGCGDGQNAASPNGNDGGVSNDVSGGRHLPCAVDEVLARNCRSCHSNPPAYGAPMPLVTWDDLQARAKTDSGQRVYELVGKRIHDDAAPMPAKGLLGAVDMKTLDGYIAAGAPRSSELCDAHPGGDGDPAPLDCKPDMQIMPRAPWAMPKELHDQYVCYGIDVKNTDKRHVVAIAPKVQNRKIVHHALLMQSDQSEDPTPHACNPGGALRWRMLYAWAPGGQNMIMPPEAGFPQEGTTHYVVQIHYNNVGALEHQTDTSGFDVCTTDKLRPNDADVMAFGAVNFTIPQQSNYDITCSMTVPLLYPKMHAIFAMPHMHKLGTALVNTLHPAGKTPVDMGTQLTWDFNNQLWYPIDATLKPGDVVKTRCAWTNPTQQPVAFGENTDNEMCYAFAVYYPRITLPLFNWATPAGASSCVPTPR</sequence>
<dbReference type="InterPro" id="IPR000945">
    <property type="entry name" value="DBH-like"/>
</dbReference>
<keyword evidence="1" id="KW-1015">Disulfide bond</keyword>
<reference evidence="5" key="1">
    <citation type="submission" date="2021-12" db="EMBL/GenBank/DDBJ databases">
        <title>Discovery of the Pendulisporaceae a myxobacterial family with distinct sporulation behavior and unique specialized metabolism.</title>
        <authorList>
            <person name="Garcia R."/>
            <person name="Popoff A."/>
            <person name="Bader C.D."/>
            <person name="Loehr J."/>
            <person name="Walesch S."/>
            <person name="Walt C."/>
            <person name="Boldt J."/>
            <person name="Bunk B."/>
            <person name="Haeckl F.J.F.P.J."/>
            <person name="Gunesch A.P."/>
            <person name="Birkelbach J."/>
            <person name="Nuebel U."/>
            <person name="Pietschmann T."/>
            <person name="Bach T."/>
            <person name="Mueller R."/>
        </authorList>
    </citation>
    <scope>NUCLEOTIDE SEQUENCE</scope>
    <source>
        <strain evidence="5">MSr11367</strain>
    </source>
</reference>
<evidence type="ECO:0000259" key="4">
    <source>
        <dbReference type="Pfam" id="PF03712"/>
    </source>
</evidence>
<dbReference type="Proteomes" id="UP001374803">
    <property type="component" value="Chromosome"/>
</dbReference>
<keyword evidence="2" id="KW-0325">Glycoprotein</keyword>
<accession>A0ABZ2L241</accession>
<dbReference type="Gene3D" id="2.60.120.310">
    <property type="entry name" value="Copper type II, ascorbate-dependent monooxygenase, N-terminal domain"/>
    <property type="match status" value="1"/>
</dbReference>
<dbReference type="Pfam" id="PF03712">
    <property type="entry name" value="Cu2_monoox_C"/>
    <property type="match status" value="1"/>
</dbReference>
<evidence type="ECO:0000259" key="3">
    <source>
        <dbReference type="Pfam" id="PF01082"/>
    </source>
</evidence>
<keyword evidence="6" id="KW-1185">Reference proteome</keyword>
<dbReference type="Gene3D" id="2.60.120.230">
    <property type="match status" value="1"/>
</dbReference>
<dbReference type="InterPro" id="IPR014784">
    <property type="entry name" value="Cu2_ascorb_mOase-like_C"/>
</dbReference>
<evidence type="ECO:0000256" key="1">
    <source>
        <dbReference type="ARBA" id="ARBA00023157"/>
    </source>
</evidence>
<dbReference type="InterPro" id="IPR008977">
    <property type="entry name" value="PHM/PNGase_F_dom_sf"/>
</dbReference>
<dbReference type="EMBL" id="CP089983">
    <property type="protein sequence ID" value="WXB05018.1"/>
    <property type="molecule type" value="Genomic_DNA"/>
</dbReference>
<evidence type="ECO:0000256" key="2">
    <source>
        <dbReference type="ARBA" id="ARBA00023180"/>
    </source>
</evidence>
<gene>
    <name evidence="5" type="ORF">LVJ94_50015</name>
</gene>
<dbReference type="RefSeq" id="WP_394834661.1">
    <property type="nucleotide sequence ID" value="NZ_CP089929.1"/>
</dbReference>
<name>A0ABZ2L241_9BACT</name>
<keyword evidence="5" id="KW-0560">Oxidoreductase</keyword>
<dbReference type="Pfam" id="PF01082">
    <property type="entry name" value="Cu2_monooxygen"/>
    <property type="match status" value="1"/>
</dbReference>
<dbReference type="SUPFAM" id="SSF49742">
    <property type="entry name" value="PHM/PNGase F"/>
    <property type="match status" value="2"/>
</dbReference>
<dbReference type="InterPro" id="IPR036939">
    <property type="entry name" value="Cu2_ascorb_mOase_N_sf"/>
</dbReference>
<dbReference type="GO" id="GO:0004497">
    <property type="term" value="F:monooxygenase activity"/>
    <property type="evidence" value="ECO:0007669"/>
    <property type="project" value="UniProtKB-KW"/>
</dbReference>
<feature type="domain" description="Copper type II ascorbate-dependent monooxygenase C-terminal" evidence="4">
    <location>
        <begin position="295"/>
        <end position="422"/>
    </location>
</feature>
<dbReference type="InterPro" id="IPR000323">
    <property type="entry name" value="Cu2_ascorb_mOase_N"/>
</dbReference>
<dbReference type="PROSITE" id="PS51257">
    <property type="entry name" value="PROKAR_LIPOPROTEIN"/>
    <property type="match status" value="1"/>
</dbReference>
<dbReference type="PANTHER" id="PTHR10157">
    <property type="entry name" value="DOPAMINE BETA HYDROXYLASE RELATED"/>
    <property type="match status" value="1"/>
</dbReference>
<proteinExistence type="predicted"/>
<dbReference type="InterPro" id="IPR024548">
    <property type="entry name" value="Cu2_monoox_C"/>
</dbReference>
<evidence type="ECO:0000313" key="5">
    <source>
        <dbReference type="EMBL" id="WXB05018.1"/>
    </source>
</evidence>
<evidence type="ECO:0000313" key="6">
    <source>
        <dbReference type="Proteomes" id="UP001374803"/>
    </source>
</evidence>
<feature type="domain" description="Copper type II ascorbate-dependent monooxygenase N-terminal" evidence="3">
    <location>
        <begin position="173"/>
        <end position="271"/>
    </location>
</feature>
<dbReference type="PANTHER" id="PTHR10157:SF23">
    <property type="entry name" value="MOXD1 HOMOLOG 1"/>
    <property type="match status" value="1"/>
</dbReference>
<protein>
    <submittedName>
        <fullName evidence="5">Peptidylglycine alpha-amidating monooxygenase</fullName>
    </submittedName>
</protein>